<comment type="caution">
    <text evidence="6">The sequence shown here is derived from an EMBL/GenBank/DDBJ whole genome shotgun (WGS) entry which is preliminary data.</text>
</comment>
<dbReference type="Gene3D" id="6.10.250.690">
    <property type="match status" value="1"/>
</dbReference>
<dbReference type="GO" id="GO:0000156">
    <property type="term" value="F:phosphorelay response regulator activity"/>
    <property type="evidence" value="ECO:0007669"/>
    <property type="project" value="TreeGrafter"/>
</dbReference>
<evidence type="ECO:0000256" key="1">
    <source>
        <dbReference type="ARBA" id="ARBA00023125"/>
    </source>
</evidence>
<dbReference type="EMBL" id="RSED01000009">
    <property type="protein sequence ID" value="RRS03814.1"/>
    <property type="molecule type" value="Genomic_DNA"/>
</dbReference>
<feature type="modified residue" description="4-aspartylphosphate" evidence="2">
    <location>
        <position position="56"/>
    </location>
</feature>
<evidence type="ECO:0000259" key="5">
    <source>
        <dbReference type="PROSITE" id="PS51755"/>
    </source>
</evidence>
<dbReference type="OrthoDB" id="9802426at2"/>
<evidence type="ECO:0000313" key="6">
    <source>
        <dbReference type="EMBL" id="RRS03814.1"/>
    </source>
</evidence>
<keyword evidence="1 3" id="KW-0238">DNA-binding</keyword>
<dbReference type="Pfam" id="PF00486">
    <property type="entry name" value="Trans_reg_C"/>
    <property type="match status" value="1"/>
</dbReference>
<dbReference type="InterPro" id="IPR039420">
    <property type="entry name" value="WalR-like"/>
</dbReference>
<dbReference type="GO" id="GO:0006355">
    <property type="term" value="P:regulation of DNA-templated transcription"/>
    <property type="evidence" value="ECO:0007669"/>
    <property type="project" value="InterPro"/>
</dbReference>
<dbReference type="InterPro" id="IPR001867">
    <property type="entry name" value="OmpR/PhoB-type_DNA-bd"/>
</dbReference>
<reference evidence="6 7" key="1">
    <citation type="submission" date="2018-12" db="EMBL/GenBank/DDBJ databases">
        <title>The whole draft genome of Aquabacterium sp. SJQ9.</title>
        <authorList>
            <person name="Sun L."/>
            <person name="Gao X."/>
            <person name="Chen W."/>
            <person name="Huang K."/>
        </authorList>
    </citation>
    <scope>NUCLEOTIDE SEQUENCE [LARGE SCALE GENOMIC DNA]</scope>
    <source>
        <strain evidence="6 7">SJQ9</strain>
    </source>
</reference>
<dbReference type="PROSITE" id="PS51755">
    <property type="entry name" value="OMPR_PHOB"/>
    <property type="match status" value="1"/>
</dbReference>
<organism evidence="6 7">
    <name type="scientific">Aquabacterium soli</name>
    <dbReference type="NCBI Taxonomy" id="2493092"/>
    <lineage>
        <taxon>Bacteria</taxon>
        <taxon>Pseudomonadati</taxon>
        <taxon>Pseudomonadota</taxon>
        <taxon>Betaproteobacteria</taxon>
        <taxon>Burkholderiales</taxon>
        <taxon>Aquabacterium</taxon>
    </lineage>
</organism>
<evidence type="ECO:0000256" key="2">
    <source>
        <dbReference type="PROSITE-ProRule" id="PRU00169"/>
    </source>
</evidence>
<accession>A0A3R8T197</accession>
<feature type="domain" description="Response regulatory" evidence="4">
    <location>
        <begin position="5"/>
        <end position="132"/>
    </location>
</feature>
<dbReference type="Proteomes" id="UP000269265">
    <property type="component" value="Unassembled WGS sequence"/>
</dbReference>
<evidence type="ECO:0000259" key="4">
    <source>
        <dbReference type="PROSITE" id="PS50110"/>
    </source>
</evidence>
<feature type="DNA-binding region" description="OmpR/PhoB-type" evidence="3">
    <location>
        <begin position="141"/>
        <end position="240"/>
    </location>
</feature>
<feature type="domain" description="OmpR/PhoB-type" evidence="5">
    <location>
        <begin position="141"/>
        <end position="240"/>
    </location>
</feature>
<dbReference type="GO" id="GO:0005829">
    <property type="term" value="C:cytosol"/>
    <property type="evidence" value="ECO:0007669"/>
    <property type="project" value="TreeGrafter"/>
</dbReference>
<keyword evidence="7" id="KW-1185">Reference proteome</keyword>
<dbReference type="Gene3D" id="1.10.10.10">
    <property type="entry name" value="Winged helix-like DNA-binding domain superfamily/Winged helix DNA-binding domain"/>
    <property type="match status" value="1"/>
</dbReference>
<sequence length="246" mass="26812">MSLQRLLLLEDDPAIARTVAYALEREGFAVDHVLLVREAEARLAQVRHGYALAILDVGLPDGSGLDLCRDLRRGATAGQPAPAADNRALPIVMLTARGEELDRVLGLELGADDYITKPFSPRELCARVRSLLRRAALSHMPVTPGTSAFDCDDAGQRVRYAGVELPLTRLELGLLSILLRTPGRIWSRDALLDAVWGQDADSADRTVDTHIKTLRAKLREACGDVELIVTHRGLGYAIDLSRLPAP</sequence>
<dbReference type="InterPro" id="IPR036388">
    <property type="entry name" value="WH-like_DNA-bd_sf"/>
</dbReference>
<dbReference type="PANTHER" id="PTHR48111">
    <property type="entry name" value="REGULATOR OF RPOS"/>
    <property type="match status" value="1"/>
</dbReference>
<evidence type="ECO:0000313" key="7">
    <source>
        <dbReference type="Proteomes" id="UP000269265"/>
    </source>
</evidence>
<dbReference type="Gene3D" id="3.40.50.2300">
    <property type="match status" value="1"/>
</dbReference>
<gene>
    <name evidence="6" type="ORF">EIP75_12680</name>
</gene>
<dbReference type="SMART" id="SM00862">
    <property type="entry name" value="Trans_reg_C"/>
    <property type="match status" value="1"/>
</dbReference>
<evidence type="ECO:0000256" key="3">
    <source>
        <dbReference type="PROSITE-ProRule" id="PRU01091"/>
    </source>
</evidence>
<dbReference type="GO" id="GO:0032993">
    <property type="term" value="C:protein-DNA complex"/>
    <property type="evidence" value="ECO:0007669"/>
    <property type="project" value="TreeGrafter"/>
</dbReference>
<keyword evidence="2" id="KW-0597">Phosphoprotein</keyword>
<name>A0A3R8T197_9BURK</name>
<dbReference type="Pfam" id="PF00072">
    <property type="entry name" value="Response_reg"/>
    <property type="match status" value="1"/>
</dbReference>
<dbReference type="RefSeq" id="WP_125243654.1">
    <property type="nucleotide sequence ID" value="NZ_RSED01000009.1"/>
</dbReference>
<dbReference type="SUPFAM" id="SSF52172">
    <property type="entry name" value="CheY-like"/>
    <property type="match status" value="1"/>
</dbReference>
<dbReference type="InterPro" id="IPR011006">
    <property type="entry name" value="CheY-like_superfamily"/>
</dbReference>
<dbReference type="InterPro" id="IPR001789">
    <property type="entry name" value="Sig_transdc_resp-reg_receiver"/>
</dbReference>
<protein>
    <submittedName>
        <fullName evidence="6">Response regulator</fullName>
    </submittedName>
</protein>
<dbReference type="SMART" id="SM00448">
    <property type="entry name" value="REC"/>
    <property type="match status" value="1"/>
</dbReference>
<dbReference type="GO" id="GO:0000976">
    <property type="term" value="F:transcription cis-regulatory region binding"/>
    <property type="evidence" value="ECO:0007669"/>
    <property type="project" value="TreeGrafter"/>
</dbReference>
<proteinExistence type="predicted"/>
<dbReference type="InterPro" id="IPR016032">
    <property type="entry name" value="Sig_transdc_resp-reg_C-effctor"/>
</dbReference>
<dbReference type="AlphaFoldDB" id="A0A3R8T197"/>
<dbReference type="CDD" id="cd00383">
    <property type="entry name" value="trans_reg_C"/>
    <property type="match status" value="1"/>
</dbReference>
<dbReference type="PROSITE" id="PS50110">
    <property type="entry name" value="RESPONSE_REGULATORY"/>
    <property type="match status" value="1"/>
</dbReference>
<dbReference type="PANTHER" id="PTHR48111:SF6">
    <property type="entry name" value="TRANSCRIPTIONAL REGULATORY PROTEIN CREB"/>
    <property type="match status" value="1"/>
</dbReference>
<dbReference type="SUPFAM" id="SSF46894">
    <property type="entry name" value="C-terminal effector domain of the bipartite response regulators"/>
    <property type="match status" value="1"/>
</dbReference>